<dbReference type="Proteomes" id="UP000188354">
    <property type="component" value="Chromosome LG01"/>
</dbReference>
<dbReference type="Gramene" id="OIW19036">
    <property type="protein sequence ID" value="OIW19036"/>
    <property type="gene ID" value="TanjilG_10597"/>
</dbReference>
<evidence type="ECO:0000259" key="1">
    <source>
        <dbReference type="PROSITE" id="PS51153"/>
    </source>
</evidence>
<proteinExistence type="predicted"/>
<reference evidence="2 3" key="1">
    <citation type="journal article" date="2017" name="Plant Biotechnol. J.">
        <title>A comprehensive draft genome sequence for lupin (Lupinus angustifolius), an emerging health food: insights into plant-microbe interactions and legume evolution.</title>
        <authorList>
            <person name="Hane J.K."/>
            <person name="Ming Y."/>
            <person name="Kamphuis L.G."/>
            <person name="Nelson M.N."/>
            <person name="Garg G."/>
            <person name="Atkins C.A."/>
            <person name="Bayer P.E."/>
            <person name="Bravo A."/>
            <person name="Bringans S."/>
            <person name="Cannon S."/>
            <person name="Edwards D."/>
            <person name="Foley R."/>
            <person name="Gao L.L."/>
            <person name="Harrison M.J."/>
            <person name="Huang W."/>
            <person name="Hurgobin B."/>
            <person name="Li S."/>
            <person name="Liu C.W."/>
            <person name="McGrath A."/>
            <person name="Morahan G."/>
            <person name="Murray J."/>
            <person name="Weller J."/>
            <person name="Jian J."/>
            <person name="Singh K.B."/>
        </authorList>
    </citation>
    <scope>NUCLEOTIDE SEQUENCE [LARGE SCALE GENOMIC DNA]</scope>
    <source>
        <strain evidence="3">cv. Tanjil</strain>
        <tissue evidence="2">Whole plant</tissue>
    </source>
</reference>
<accession>A0A4P1RVF9</accession>
<sequence length="244" mass="27340">MAASLVGEAVVGAVFGELLKAVLELKDKAIMFKQTLIYLQSTLVAIAPVIKEIEQYNNDLGRPKEELESFIREMEEGTKLILKCSKIHRLNYVARIRYQEQLVGLVNSLAKFCIINMQAQTARDQKETLLKVTRILSKVDKIPLLNTEDTTMASSSELSEILDSSVMHPNENSMEINSVEGAMEHSNQVTRSSTSELTAIQPEVDSTKHVMELEHVAGQGVAMHCWQHIGREWFPTRPSMSGQQ</sequence>
<gene>
    <name evidence="2" type="ORF">TanjilG_10597</name>
</gene>
<evidence type="ECO:0000313" key="3">
    <source>
        <dbReference type="Proteomes" id="UP000188354"/>
    </source>
</evidence>
<dbReference type="InterPro" id="IPR008808">
    <property type="entry name" value="Powdery_mildew-R_dom"/>
</dbReference>
<dbReference type="AlphaFoldDB" id="A0A4P1RVF9"/>
<dbReference type="Pfam" id="PF05659">
    <property type="entry name" value="RPW8"/>
    <property type="match status" value="1"/>
</dbReference>
<name>A0A4P1RVF9_LUPAN</name>
<evidence type="ECO:0000313" key="2">
    <source>
        <dbReference type="EMBL" id="OIW19036.1"/>
    </source>
</evidence>
<protein>
    <recommendedName>
        <fullName evidence="1">RPW8 domain-containing protein</fullName>
    </recommendedName>
</protein>
<dbReference type="PROSITE" id="PS51153">
    <property type="entry name" value="RPW8"/>
    <property type="match status" value="1"/>
</dbReference>
<dbReference type="STRING" id="3871.A0A4P1RVF9"/>
<organism evidence="2 3">
    <name type="scientific">Lupinus angustifolius</name>
    <name type="common">Narrow-leaved blue lupine</name>
    <dbReference type="NCBI Taxonomy" id="3871"/>
    <lineage>
        <taxon>Eukaryota</taxon>
        <taxon>Viridiplantae</taxon>
        <taxon>Streptophyta</taxon>
        <taxon>Embryophyta</taxon>
        <taxon>Tracheophyta</taxon>
        <taxon>Spermatophyta</taxon>
        <taxon>Magnoliopsida</taxon>
        <taxon>eudicotyledons</taxon>
        <taxon>Gunneridae</taxon>
        <taxon>Pentapetalae</taxon>
        <taxon>rosids</taxon>
        <taxon>fabids</taxon>
        <taxon>Fabales</taxon>
        <taxon>Fabaceae</taxon>
        <taxon>Papilionoideae</taxon>
        <taxon>50 kb inversion clade</taxon>
        <taxon>genistoids sensu lato</taxon>
        <taxon>core genistoids</taxon>
        <taxon>Genisteae</taxon>
        <taxon>Lupinus</taxon>
    </lineage>
</organism>
<feature type="domain" description="RPW8" evidence="1">
    <location>
        <begin position="1"/>
        <end position="151"/>
    </location>
</feature>
<keyword evidence="3" id="KW-1185">Reference proteome</keyword>
<dbReference type="EMBL" id="CM007361">
    <property type="protein sequence ID" value="OIW19036.1"/>
    <property type="molecule type" value="Genomic_DNA"/>
</dbReference>